<accession>A0A7K1UEA2</accession>
<evidence type="ECO:0000313" key="1">
    <source>
        <dbReference type="EMBL" id="MVT24810.1"/>
    </source>
</evidence>
<dbReference type="RefSeq" id="WP_157320250.1">
    <property type="nucleotide sequence ID" value="NZ_BMFX01000020.1"/>
</dbReference>
<evidence type="ECO:0000313" key="2">
    <source>
        <dbReference type="Proteomes" id="UP000460157"/>
    </source>
</evidence>
<dbReference type="Gene3D" id="2.20.25.10">
    <property type="match status" value="1"/>
</dbReference>
<dbReference type="SUPFAM" id="SSF158997">
    <property type="entry name" value="Trm112p-like"/>
    <property type="match status" value="1"/>
</dbReference>
<organism evidence="1 2">
    <name type="scientific">Nesterenkonia alkaliphila</name>
    <dbReference type="NCBI Taxonomy" id="1463631"/>
    <lineage>
        <taxon>Bacteria</taxon>
        <taxon>Bacillati</taxon>
        <taxon>Actinomycetota</taxon>
        <taxon>Actinomycetes</taxon>
        <taxon>Micrococcales</taxon>
        <taxon>Micrococcaceae</taxon>
        <taxon>Nesterenkonia</taxon>
    </lineage>
</organism>
<dbReference type="AlphaFoldDB" id="A0A7K1UEA2"/>
<proteinExistence type="predicted"/>
<comment type="caution">
    <text evidence="1">The sequence shown here is derived from an EMBL/GenBank/DDBJ whole genome shotgun (WGS) entry which is preliminary data.</text>
</comment>
<reference evidence="1 2" key="1">
    <citation type="submission" date="2019-12" db="EMBL/GenBank/DDBJ databases">
        <title>Nesterenkonia muleiensis sp. nov., a novel actinobacterium isolated from sap of Populus euphratica.</title>
        <authorList>
            <person name="Wang R."/>
        </authorList>
    </citation>
    <scope>NUCLEOTIDE SEQUENCE [LARGE SCALE GENOMIC DNA]</scope>
    <source>
        <strain evidence="1 2">F10</strain>
    </source>
</reference>
<dbReference type="Proteomes" id="UP000460157">
    <property type="component" value="Unassembled WGS sequence"/>
</dbReference>
<sequence>MPDTPVIDPAVLEILRCPATGSRLRQQGDELVALTDDTRRYRIQGGVPRLLKDTE</sequence>
<dbReference type="EMBL" id="WRPM01000004">
    <property type="protein sequence ID" value="MVT24810.1"/>
    <property type="molecule type" value="Genomic_DNA"/>
</dbReference>
<protein>
    <submittedName>
        <fullName evidence="1">Trm112 family protein</fullName>
    </submittedName>
</protein>
<name>A0A7K1UEA2_9MICC</name>
<keyword evidence="2" id="KW-1185">Reference proteome</keyword>
<gene>
    <name evidence="1" type="ORF">GNZ21_00280</name>
</gene>
<dbReference type="OrthoDB" id="9812205at2"/>